<feature type="compositionally biased region" description="Polar residues" evidence="1">
    <location>
        <begin position="49"/>
        <end position="59"/>
    </location>
</feature>
<reference evidence="3" key="1">
    <citation type="submission" date="2022-07" db="EMBL/GenBank/DDBJ databases">
        <title>Genome Sequence of Physisporinus lineatus.</title>
        <authorList>
            <person name="Buettner E."/>
        </authorList>
    </citation>
    <scope>NUCLEOTIDE SEQUENCE</scope>
    <source>
        <strain evidence="3">VT162</strain>
    </source>
</reference>
<feature type="transmembrane region" description="Helical" evidence="2">
    <location>
        <begin position="265"/>
        <end position="287"/>
    </location>
</feature>
<keyword evidence="4" id="KW-1185">Reference proteome</keyword>
<feature type="region of interest" description="Disordered" evidence="1">
    <location>
        <begin position="1"/>
        <end position="165"/>
    </location>
</feature>
<organism evidence="3 4">
    <name type="scientific">Meripilus lineatus</name>
    <dbReference type="NCBI Taxonomy" id="2056292"/>
    <lineage>
        <taxon>Eukaryota</taxon>
        <taxon>Fungi</taxon>
        <taxon>Dikarya</taxon>
        <taxon>Basidiomycota</taxon>
        <taxon>Agaricomycotina</taxon>
        <taxon>Agaricomycetes</taxon>
        <taxon>Polyporales</taxon>
        <taxon>Meripilaceae</taxon>
        <taxon>Meripilus</taxon>
    </lineage>
</organism>
<keyword evidence="2" id="KW-0812">Transmembrane</keyword>
<dbReference type="AlphaFoldDB" id="A0AAD5VAV3"/>
<accession>A0AAD5VAV3</accession>
<evidence type="ECO:0000313" key="3">
    <source>
        <dbReference type="EMBL" id="KAJ3490432.1"/>
    </source>
</evidence>
<gene>
    <name evidence="3" type="ORF">NLI96_g1420</name>
</gene>
<keyword evidence="2" id="KW-0472">Membrane</keyword>
<proteinExistence type="predicted"/>
<name>A0AAD5VAV3_9APHY</name>
<comment type="caution">
    <text evidence="3">The sequence shown here is derived from an EMBL/GenBank/DDBJ whole genome shotgun (WGS) entry which is preliminary data.</text>
</comment>
<evidence type="ECO:0000256" key="2">
    <source>
        <dbReference type="SAM" id="Phobius"/>
    </source>
</evidence>
<dbReference type="EMBL" id="JANAWD010000028">
    <property type="protein sequence ID" value="KAJ3490432.1"/>
    <property type="molecule type" value="Genomic_DNA"/>
</dbReference>
<protein>
    <submittedName>
        <fullName evidence="3">Uncharacterized protein</fullName>
    </submittedName>
</protein>
<evidence type="ECO:0000313" key="4">
    <source>
        <dbReference type="Proteomes" id="UP001212997"/>
    </source>
</evidence>
<keyword evidence="2" id="KW-1133">Transmembrane helix</keyword>
<feature type="compositionally biased region" description="Acidic residues" evidence="1">
    <location>
        <begin position="82"/>
        <end position="91"/>
    </location>
</feature>
<sequence>MAQERTIVYQTPPIAGRPPFATDDDSVYDKNPQPAPTKRYRQPPPPNPNARTSAYNVYNNYLEGGNRDSGVGALGMGLLNGDMDDDEDDPFDDKHKKPSMDAPRQATQPSIPLAAPKPGYATTVSALTRPNPIASPDGRQPSPQMTQSGGPKPLTLVSNLNNSRIPPPAPISVPSTPHPLQPPMTPIMPVFARPSMSRDVQFADSRPILRSDKEETLLPKRGERGDDFWRRFSMVAKEENSKPQAQKLSPWLRKTQSGSTRTSRWVWIIGMILLLCIAGGVGLGWYISHNDTSHDAPTAIGGSANEKATEESSSVVQNVAKSTKSSFLVTPTHTVARRDAPLDAEPTQHLIPVKFVHLDHHHKKNSESNLVRNVPPSRHRRIYNNRTVN</sequence>
<evidence type="ECO:0000256" key="1">
    <source>
        <dbReference type="SAM" id="MobiDB-lite"/>
    </source>
</evidence>
<dbReference type="Proteomes" id="UP001212997">
    <property type="component" value="Unassembled WGS sequence"/>
</dbReference>